<evidence type="ECO:0000256" key="6">
    <source>
        <dbReference type="PROSITE-ProRule" id="PRU00169"/>
    </source>
</evidence>
<dbReference type="NCBIfam" id="TIGR00254">
    <property type="entry name" value="GGDEF"/>
    <property type="match status" value="1"/>
</dbReference>
<evidence type="ECO:0000256" key="7">
    <source>
        <dbReference type="SAM" id="MobiDB-lite"/>
    </source>
</evidence>
<dbReference type="Pfam" id="PF00990">
    <property type="entry name" value="GGDEF"/>
    <property type="match status" value="1"/>
</dbReference>
<dbReference type="Pfam" id="PF00072">
    <property type="entry name" value="Response_reg"/>
    <property type="match status" value="1"/>
</dbReference>
<feature type="region of interest" description="Disordered" evidence="7">
    <location>
        <begin position="317"/>
        <end position="345"/>
    </location>
</feature>
<dbReference type="PANTHER" id="PTHR48111:SF1">
    <property type="entry name" value="TWO-COMPONENT RESPONSE REGULATOR ORR33"/>
    <property type="match status" value="1"/>
</dbReference>
<evidence type="ECO:0000313" key="10">
    <source>
        <dbReference type="EMBL" id="SDB02127.1"/>
    </source>
</evidence>
<keyword evidence="4" id="KW-0238">DNA-binding</keyword>
<dbReference type="OrthoDB" id="9777298at2"/>
<keyword evidence="3" id="KW-0805">Transcription regulation</keyword>
<dbReference type="SMART" id="SM00448">
    <property type="entry name" value="REC"/>
    <property type="match status" value="1"/>
</dbReference>
<evidence type="ECO:0000259" key="8">
    <source>
        <dbReference type="PROSITE" id="PS50110"/>
    </source>
</evidence>
<dbReference type="Gene3D" id="3.30.70.270">
    <property type="match status" value="1"/>
</dbReference>
<dbReference type="GO" id="GO:0000976">
    <property type="term" value="F:transcription cis-regulatory region binding"/>
    <property type="evidence" value="ECO:0007669"/>
    <property type="project" value="TreeGrafter"/>
</dbReference>
<dbReference type="AlphaFoldDB" id="A0A1G6A149"/>
<dbReference type="SUPFAM" id="SSF52172">
    <property type="entry name" value="CheY-like"/>
    <property type="match status" value="1"/>
</dbReference>
<dbReference type="STRING" id="617002.SAMN05660653_00059"/>
<protein>
    <submittedName>
        <fullName evidence="10">Response regulator receiver modulated diguanylate cyclase</fullName>
    </submittedName>
</protein>
<evidence type="ECO:0000256" key="1">
    <source>
        <dbReference type="ARBA" id="ARBA00022553"/>
    </source>
</evidence>
<dbReference type="EMBL" id="FMXO01000001">
    <property type="protein sequence ID" value="SDB02127.1"/>
    <property type="molecule type" value="Genomic_DNA"/>
</dbReference>
<proteinExistence type="predicted"/>
<sequence>MSMKTVLIADDSPSNLQLLYTILSKSGYVVLVAENGAEVLEIIEEETPDIFLLDVMMPGMDGLELCRRIKQSGRFAATPIVFITAKNSSEDIVGGFSAGAVDYITKPFNEAEILARVQTHIRLHDVLLELERLRQLALDANPLTQLPGNNTILRAIRDALRSSQEVSVVYVDIDNFKAFNDKYGFAAGDQVLRFTANKLVTVVEEICGKGQMVGHVGGDDFVFIAPSHCTLDAVRLLIREFDHGIRSFYDTHDLEKAEIMVEDRTGNLRSFPLMSISLGVVELQLGVFKHHLEVASMCAEVKSMAKSISGSSFFVNRRERNKKSSPEREAGDWEREPDPDKPDLR</sequence>
<organism evidence="10 11">
    <name type="scientific">Desulfonatronum thiosulfatophilum</name>
    <dbReference type="NCBI Taxonomy" id="617002"/>
    <lineage>
        <taxon>Bacteria</taxon>
        <taxon>Pseudomonadati</taxon>
        <taxon>Thermodesulfobacteriota</taxon>
        <taxon>Desulfovibrionia</taxon>
        <taxon>Desulfovibrionales</taxon>
        <taxon>Desulfonatronaceae</taxon>
        <taxon>Desulfonatronum</taxon>
    </lineage>
</organism>
<evidence type="ECO:0000259" key="9">
    <source>
        <dbReference type="PROSITE" id="PS50887"/>
    </source>
</evidence>
<dbReference type="RefSeq" id="WP_092116058.1">
    <property type="nucleotide sequence ID" value="NZ_FMXO01000001.1"/>
</dbReference>
<evidence type="ECO:0000256" key="2">
    <source>
        <dbReference type="ARBA" id="ARBA00023012"/>
    </source>
</evidence>
<dbReference type="GO" id="GO:0000156">
    <property type="term" value="F:phosphorelay response regulator activity"/>
    <property type="evidence" value="ECO:0007669"/>
    <property type="project" value="TreeGrafter"/>
</dbReference>
<dbReference type="SMART" id="SM00267">
    <property type="entry name" value="GGDEF"/>
    <property type="match status" value="1"/>
</dbReference>
<dbReference type="PROSITE" id="PS50887">
    <property type="entry name" value="GGDEF"/>
    <property type="match status" value="1"/>
</dbReference>
<evidence type="ECO:0000313" key="11">
    <source>
        <dbReference type="Proteomes" id="UP000198771"/>
    </source>
</evidence>
<evidence type="ECO:0000256" key="5">
    <source>
        <dbReference type="ARBA" id="ARBA00023163"/>
    </source>
</evidence>
<keyword evidence="11" id="KW-1185">Reference proteome</keyword>
<dbReference type="PANTHER" id="PTHR48111">
    <property type="entry name" value="REGULATOR OF RPOS"/>
    <property type="match status" value="1"/>
</dbReference>
<dbReference type="InterPro" id="IPR043128">
    <property type="entry name" value="Rev_trsase/Diguanyl_cyclase"/>
</dbReference>
<dbReference type="CDD" id="cd01949">
    <property type="entry name" value="GGDEF"/>
    <property type="match status" value="1"/>
</dbReference>
<evidence type="ECO:0000256" key="3">
    <source>
        <dbReference type="ARBA" id="ARBA00023015"/>
    </source>
</evidence>
<accession>A0A1G6A149</accession>
<dbReference type="PROSITE" id="PS50110">
    <property type="entry name" value="RESPONSE_REGULATORY"/>
    <property type="match status" value="1"/>
</dbReference>
<dbReference type="Proteomes" id="UP000198771">
    <property type="component" value="Unassembled WGS sequence"/>
</dbReference>
<name>A0A1G6A149_9BACT</name>
<dbReference type="InterPro" id="IPR029787">
    <property type="entry name" value="Nucleotide_cyclase"/>
</dbReference>
<feature type="domain" description="GGDEF" evidence="9">
    <location>
        <begin position="164"/>
        <end position="318"/>
    </location>
</feature>
<dbReference type="InterPro" id="IPR011006">
    <property type="entry name" value="CheY-like_superfamily"/>
</dbReference>
<dbReference type="GO" id="GO:0032993">
    <property type="term" value="C:protein-DNA complex"/>
    <property type="evidence" value="ECO:0007669"/>
    <property type="project" value="TreeGrafter"/>
</dbReference>
<dbReference type="SUPFAM" id="SSF55073">
    <property type="entry name" value="Nucleotide cyclase"/>
    <property type="match status" value="1"/>
</dbReference>
<evidence type="ECO:0000256" key="4">
    <source>
        <dbReference type="ARBA" id="ARBA00023125"/>
    </source>
</evidence>
<feature type="domain" description="Response regulatory" evidence="8">
    <location>
        <begin position="5"/>
        <end position="121"/>
    </location>
</feature>
<dbReference type="GO" id="GO:0005829">
    <property type="term" value="C:cytosol"/>
    <property type="evidence" value="ECO:0007669"/>
    <property type="project" value="TreeGrafter"/>
</dbReference>
<keyword evidence="5" id="KW-0804">Transcription</keyword>
<dbReference type="InterPro" id="IPR000160">
    <property type="entry name" value="GGDEF_dom"/>
</dbReference>
<dbReference type="InterPro" id="IPR001789">
    <property type="entry name" value="Sig_transdc_resp-reg_receiver"/>
</dbReference>
<gene>
    <name evidence="10" type="ORF">SAMN05660653_00059</name>
</gene>
<feature type="modified residue" description="4-aspartylphosphate" evidence="6">
    <location>
        <position position="54"/>
    </location>
</feature>
<keyword evidence="1 6" id="KW-0597">Phosphoprotein</keyword>
<dbReference type="Gene3D" id="3.40.50.2300">
    <property type="match status" value="1"/>
</dbReference>
<keyword evidence="2" id="KW-0902">Two-component regulatory system</keyword>
<dbReference type="InterPro" id="IPR039420">
    <property type="entry name" value="WalR-like"/>
</dbReference>
<dbReference type="GO" id="GO:0006355">
    <property type="term" value="P:regulation of DNA-templated transcription"/>
    <property type="evidence" value="ECO:0007669"/>
    <property type="project" value="TreeGrafter"/>
</dbReference>
<reference evidence="10 11" key="1">
    <citation type="submission" date="2016-10" db="EMBL/GenBank/DDBJ databases">
        <authorList>
            <person name="de Groot N.N."/>
        </authorList>
    </citation>
    <scope>NUCLEOTIDE SEQUENCE [LARGE SCALE GENOMIC DNA]</scope>
    <source>
        <strain evidence="10 11">ASO4-2</strain>
    </source>
</reference>